<dbReference type="RefSeq" id="WP_101532682.1">
    <property type="nucleotide sequence ID" value="NZ_PKUQ01000008.1"/>
</dbReference>
<dbReference type="AlphaFoldDB" id="A0A2N5XV96"/>
<sequence>MNALFWQELVLIIFAVVIGMPIGCFLRRYFSAKASVPSGRAMHTASTKSTSIPAVEASTPAAVGASAEVTKEADVEDKQIAAQALAEQTNRKMAEQQAELDAPESKAVASEDSAKTSAPSAVKPASDAVEEQAALVSTAGVGGPVANEVGIGAELETEEARIAAALASLPKDASIEQKADAAGVKPALLVAPRNGKADDLKRIKGVGKVIESKLNDLGVHHFDQVANWSRDEVNWVTTFLSFKGRIDREEWIPQARGLMQAEGTDASGLTPAIETAPVPAPQETPETEIPTKTKAKPKTKPKAAPKAKTSETKAPQTKAEAVVEDAVEPKADAVSDADLNADGGIDDEEARIAAAIAALPKDASIEEKANVAGKKPRLLKAPRKAGADDLKRIKGVGKVIEGKLNDLGIYHFDQIAKWNRKEINWVTTFLSFKGRVDRENWIEQAKLLASGEETEFSKRVDKGQVGSSKG</sequence>
<dbReference type="EMBL" id="PKUQ01000008">
    <property type="protein sequence ID" value="PLW78431.1"/>
    <property type="molecule type" value="Genomic_DNA"/>
</dbReference>
<feature type="compositionally biased region" description="Basic residues" evidence="1">
    <location>
        <begin position="293"/>
        <end position="305"/>
    </location>
</feature>
<feature type="compositionally biased region" description="Low complexity" evidence="1">
    <location>
        <begin position="306"/>
        <end position="315"/>
    </location>
</feature>
<feature type="region of interest" description="Disordered" evidence="1">
    <location>
        <begin position="269"/>
        <end position="326"/>
    </location>
</feature>
<evidence type="ECO:0000313" key="4">
    <source>
        <dbReference type="Proteomes" id="UP000234881"/>
    </source>
</evidence>
<feature type="transmembrane region" description="Helical" evidence="2">
    <location>
        <begin position="6"/>
        <end position="26"/>
    </location>
</feature>
<proteinExistence type="predicted"/>
<feature type="compositionally biased region" description="Low complexity" evidence="1">
    <location>
        <begin position="281"/>
        <end position="292"/>
    </location>
</feature>
<organism evidence="3 4">
    <name type="scientific">Cohaesibacter celericrescens</name>
    <dbReference type="NCBI Taxonomy" id="2067669"/>
    <lineage>
        <taxon>Bacteria</taxon>
        <taxon>Pseudomonadati</taxon>
        <taxon>Pseudomonadota</taxon>
        <taxon>Alphaproteobacteria</taxon>
        <taxon>Hyphomicrobiales</taxon>
        <taxon>Cohaesibacteraceae</taxon>
    </lineage>
</organism>
<protein>
    <submittedName>
        <fullName evidence="3">Uncharacterized protein</fullName>
    </submittedName>
</protein>
<accession>A0A2N5XV96</accession>
<comment type="caution">
    <text evidence="3">The sequence shown here is derived from an EMBL/GenBank/DDBJ whole genome shotgun (WGS) entry which is preliminary data.</text>
</comment>
<keyword evidence="2" id="KW-0812">Transmembrane</keyword>
<gene>
    <name evidence="3" type="ORF">C0081_04890</name>
</gene>
<dbReference type="Gene3D" id="1.10.150.20">
    <property type="entry name" value="5' to 3' exonuclease, C-terminal subdomain"/>
    <property type="match status" value="2"/>
</dbReference>
<feature type="region of interest" description="Disordered" evidence="1">
    <location>
        <begin position="87"/>
        <end position="125"/>
    </location>
</feature>
<evidence type="ECO:0000313" key="3">
    <source>
        <dbReference type="EMBL" id="PLW78431.1"/>
    </source>
</evidence>
<reference evidence="3 4" key="1">
    <citation type="submission" date="2018-01" db="EMBL/GenBank/DDBJ databases">
        <title>The draft genome sequence of Cohaesibacter sp. H1304.</title>
        <authorList>
            <person name="Wang N.-N."/>
            <person name="Du Z.-J."/>
        </authorList>
    </citation>
    <scope>NUCLEOTIDE SEQUENCE [LARGE SCALE GENOMIC DNA]</scope>
    <source>
        <strain evidence="3 4">H1304</strain>
    </source>
</reference>
<keyword evidence="4" id="KW-1185">Reference proteome</keyword>
<name>A0A2N5XV96_9HYPH</name>
<dbReference type="OrthoDB" id="9807941at2"/>
<evidence type="ECO:0000256" key="1">
    <source>
        <dbReference type="SAM" id="MobiDB-lite"/>
    </source>
</evidence>
<keyword evidence="2" id="KW-0472">Membrane</keyword>
<dbReference type="Proteomes" id="UP000234881">
    <property type="component" value="Unassembled WGS sequence"/>
</dbReference>
<keyword evidence="2" id="KW-1133">Transmembrane helix</keyword>
<evidence type="ECO:0000256" key="2">
    <source>
        <dbReference type="SAM" id="Phobius"/>
    </source>
</evidence>